<dbReference type="Gene3D" id="1.20.1280.50">
    <property type="match status" value="1"/>
</dbReference>
<protein>
    <recommendedName>
        <fullName evidence="2">F-box domain-containing protein</fullName>
    </recommendedName>
</protein>
<dbReference type="CDD" id="cd22160">
    <property type="entry name" value="F-box_AtFBL13-like"/>
    <property type="match status" value="1"/>
</dbReference>
<reference evidence="3" key="1">
    <citation type="submission" date="2018-08" db="EMBL/GenBank/DDBJ databases">
        <authorList>
            <person name="Rossello M."/>
        </authorList>
    </citation>
    <scope>NUCLEOTIDE SEQUENCE [LARGE SCALE GENOMIC DNA]</scope>
    <source>
        <strain evidence="3">cv. Chinese Spring</strain>
    </source>
</reference>
<dbReference type="SUPFAM" id="SSF52047">
    <property type="entry name" value="RNI-like"/>
    <property type="match status" value="1"/>
</dbReference>
<dbReference type="Pfam" id="PF24758">
    <property type="entry name" value="LRR_At5g56370"/>
    <property type="match status" value="1"/>
</dbReference>
<dbReference type="AlphaFoldDB" id="A0A3B6LVW3"/>
<reference evidence="3" key="2">
    <citation type="submission" date="2018-10" db="UniProtKB">
        <authorList>
            <consortium name="EnsemblPlants"/>
        </authorList>
    </citation>
    <scope>IDENTIFICATION</scope>
</reference>
<dbReference type="OMA" id="ANIRHCT"/>
<feature type="region of interest" description="Disordered" evidence="1">
    <location>
        <begin position="1"/>
        <end position="21"/>
    </location>
</feature>
<dbReference type="Gramene" id="TraesCS5B02G465900.1">
    <property type="protein sequence ID" value="TraesCS5B02G465900.1"/>
    <property type="gene ID" value="TraesCS5B02G465900"/>
</dbReference>
<dbReference type="Proteomes" id="UP000019116">
    <property type="component" value="Chromosome 5B"/>
</dbReference>
<accession>A0A3B6LVW3</accession>
<sequence length="374" mass="42373">MRRRKLPPPGGPIERRRRKLELEEHEPPPVDLISTLPDELLGEIISLLQIKDAARTQILASRWRRLWRSTPLNLDCCHLFSIKDEDMSYLCPSLVLSAHPGPGRRFCLTTNSSMTTPTLDHWLRSAALDNLQELEFARHGFTSPVPASISHFAHSLRVANIRHCTLQDAAVQGLHFPQLKQLGLECVHVSESSVHRLIAGCPALEFLLILSSSGFHSLRINSLSLRKLCIRTSGSTQPQFGELIIENAPRLESLIHLYKIWRIGDLSVYTAPKVDALDFLADLKGFRQGTSSHVNFATFFLLNARMLELMTFHIEASIYSDEFLVEQRKRLQLDNRASRGARIRFTTASGQHAVWSTKHLGEFDLNDDPFTCRC</sequence>
<dbReference type="PANTHER" id="PTHR32141:SF138">
    <property type="entry name" value="F-BOX DOMAIN-CONTAINING PROTEIN"/>
    <property type="match status" value="1"/>
</dbReference>
<name>A0A3B6LVW3_WHEAT</name>
<dbReference type="PANTHER" id="PTHR32141">
    <property type="match status" value="1"/>
</dbReference>
<dbReference type="PROSITE" id="PS50181">
    <property type="entry name" value="FBOX"/>
    <property type="match status" value="1"/>
</dbReference>
<dbReference type="Pfam" id="PF00646">
    <property type="entry name" value="F-box"/>
    <property type="match status" value="1"/>
</dbReference>
<dbReference type="InterPro" id="IPR032675">
    <property type="entry name" value="LRR_dom_sf"/>
</dbReference>
<dbReference type="InterPro" id="IPR036047">
    <property type="entry name" value="F-box-like_dom_sf"/>
</dbReference>
<proteinExistence type="predicted"/>
<dbReference type="Gramene" id="TraesCS5B03G1141500.1">
    <property type="protein sequence ID" value="TraesCS5B03G1141500.1.CDS"/>
    <property type="gene ID" value="TraesCS5B03G1141500"/>
</dbReference>
<evidence type="ECO:0000259" key="2">
    <source>
        <dbReference type="PROSITE" id="PS50181"/>
    </source>
</evidence>
<dbReference type="EnsemblPlants" id="TraesCS5B02G465900.1">
    <property type="protein sequence ID" value="TraesCS5B02G465900.1"/>
    <property type="gene ID" value="TraesCS5B02G465900"/>
</dbReference>
<evidence type="ECO:0000313" key="3">
    <source>
        <dbReference type="EnsemblPlants" id="TraesCS5B02G465900.1"/>
    </source>
</evidence>
<dbReference type="InterPro" id="IPR055302">
    <property type="entry name" value="F-box_dom-containing"/>
</dbReference>
<dbReference type="InterPro" id="IPR001810">
    <property type="entry name" value="F-box_dom"/>
</dbReference>
<keyword evidence="4" id="KW-1185">Reference proteome</keyword>
<feature type="domain" description="F-box" evidence="2">
    <location>
        <begin position="30"/>
        <end position="66"/>
    </location>
</feature>
<dbReference type="InterPro" id="IPR055411">
    <property type="entry name" value="LRR_FXL15/At3g58940/PEG3-like"/>
</dbReference>
<dbReference type="SUPFAM" id="SSF81383">
    <property type="entry name" value="F-box domain"/>
    <property type="match status" value="1"/>
</dbReference>
<organism evidence="3">
    <name type="scientific">Triticum aestivum</name>
    <name type="common">Wheat</name>
    <dbReference type="NCBI Taxonomy" id="4565"/>
    <lineage>
        <taxon>Eukaryota</taxon>
        <taxon>Viridiplantae</taxon>
        <taxon>Streptophyta</taxon>
        <taxon>Embryophyta</taxon>
        <taxon>Tracheophyta</taxon>
        <taxon>Spermatophyta</taxon>
        <taxon>Magnoliopsida</taxon>
        <taxon>Liliopsida</taxon>
        <taxon>Poales</taxon>
        <taxon>Poaceae</taxon>
        <taxon>BOP clade</taxon>
        <taxon>Pooideae</taxon>
        <taxon>Triticodae</taxon>
        <taxon>Triticeae</taxon>
        <taxon>Triticinae</taxon>
        <taxon>Triticum</taxon>
    </lineage>
</organism>
<dbReference type="OrthoDB" id="685487at2759"/>
<dbReference type="Gene3D" id="3.80.10.10">
    <property type="entry name" value="Ribonuclease Inhibitor"/>
    <property type="match status" value="1"/>
</dbReference>
<evidence type="ECO:0000256" key="1">
    <source>
        <dbReference type="SAM" id="MobiDB-lite"/>
    </source>
</evidence>
<dbReference type="InterPro" id="IPR053781">
    <property type="entry name" value="F-box_AtFBL13-like"/>
</dbReference>
<dbReference type="STRING" id="4565.A0A3B6LVW3"/>
<evidence type="ECO:0000313" key="4">
    <source>
        <dbReference type="Proteomes" id="UP000019116"/>
    </source>
</evidence>